<dbReference type="EMBL" id="FOSJ01000003">
    <property type="protein sequence ID" value="SFJ94905.1"/>
    <property type="molecule type" value="Genomic_DNA"/>
</dbReference>
<keyword evidence="1" id="KW-0812">Transmembrane</keyword>
<keyword evidence="3" id="KW-1185">Reference proteome</keyword>
<organism evidence="2 3">
    <name type="scientific">Marinilactibacillus piezotolerans</name>
    <dbReference type="NCBI Taxonomy" id="258723"/>
    <lineage>
        <taxon>Bacteria</taxon>
        <taxon>Bacillati</taxon>
        <taxon>Bacillota</taxon>
        <taxon>Bacilli</taxon>
        <taxon>Lactobacillales</taxon>
        <taxon>Carnobacteriaceae</taxon>
        <taxon>Marinilactibacillus</taxon>
    </lineage>
</organism>
<keyword evidence="1" id="KW-1133">Transmembrane helix</keyword>
<keyword evidence="1" id="KW-0472">Membrane</keyword>
<dbReference type="Proteomes" id="UP000199589">
    <property type="component" value="Unassembled WGS sequence"/>
</dbReference>
<proteinExistence type="predicted"/>
<name>A0A1I3VI29_9LACT</name>
<evidence type="ECO:0000256" key="1">
    <source>
        <dbReference type="SAM" id="Phobius"/>
    </source>
</evidence>
<protein>
    <submittedName>
        <fullName evidence="2">Uncharacterized protein</fullName>
    </submittedName>
</protein>
<dbReference type="AlphaFoldDB" id="A0A1I3VI29"/>
<feature type="transmembrane region" description="Helical" evidence="1">
    <location>
        <begin position="5"/>
        <end position="24"/>
    </location>
</feature>
<sequence length="32" mass="3814">MDKGYVLRGLTILVWIALIIYAYFNEEGFYNQ</sequence>
<accession>A0A1I3VI29</accession>
<reference evidence="3" key="1">
    <citation type="submission" date="2016-10" db="EMBL/GenBank/DDBJ databases">
        <authorList>
            <person name="Varghese N."/>
            <person name="Submissions S."/>
        </authorList>
    </citation>
    <scope>NUCLEOTIDE SEQUENCE [LARGE SCALE GENOMIC DNA]</scope>
    <source>
        <strain evidence="3">DSM 16108</strain>
    </source>
</reference>
<evidence type="ECO:0000313" key="2">
    <source>
        <dbReference type="EMBL" id="SFJ94905.1"/>
    </source>
</evidence>
<gene>
    <name evidence="2" type="ORF">SAMN04488569_100353</name>
</gene>
<evidence type="ECO:0000313" key="3">
    <source>
        <dbReference type="Proteomes" id="UP000199589"/>
    </source>
</evidence>